<dbReference type="PROSITE" id="PS00065">
    <property type="entry name" value="D_2_HYDROXYACID_DH_1"/>
    <property type="match status" value="1"/>
</dbReference>
<keyword evidence="3" id="KW-0520">NAD</keyword>
<comment type="similarity">
    <text evidence="1 4">Belongs to the D-isomer specific 2-hydroxyacid dehydrogenase family.</text>
</comment>
<keyword evidence="8" id="KW-1185">Reference proteome</keyword>
<reference evidence="8" key="1">
    <citation type="journal article" date="2019" name="Int. J. Syst. Evol. Microbiol.">
        <title>The Global Catalogue of Microorganisms (GCM) 10K type strain sequencing project: providing services to taxonomists for standard genome sequencing and annotation.</title>
        <authorList>
            <consortium name="The Broad Institute Genomics Platform"/>
            <consortium name="The Broad Institute Genome Sequencing Center for Infectious Disease"/>
            <person name="Wu L."/>
            <person name="Ma J."/>
        </authorList>
    </citation>
    <scope>NUCLEOTIDE SEQUENCE [LARGE SCALE GENOMIC DNA]</scope>
    <source>
        <strain evidence="8">JCM 18657</strain>
    </source>
</reference>
<comment type="caution">
    <text evidence="7">The sequence shown here is derived from an EMBL/GenBank/DDBJ whole genome shotgun (WGS) entry which is preliminary data.</text>
</comment>
<dbReference type="Pfam" id="PF00389">
    <property type="entry name" value="2-Hacid_dh"/>
    <property type="match status" value="1"/>
</dbReference>
<organism evidence="7 8">
    <name type="scientific">Paenibacillus thermoaerophilus</name>
    <dbReference type="NCBI Taxonomy" id="1215385"/>
    <lineage>
        <taxon>Bacteria</taxon>
        <taxon>Bacillati</taxon>
        <taxon>Bacillota</taxon>
        <taxon>Bacilli</taxon>
        <taxon>Bacillales</taxon>
        <taxon>Paenibacillaceae</taxon>
        <taxon>Paenibacillus</taxon>
    </lineage>
</organism>
<evidence type="ECO:0000256" key="4">
    <source>
        <dbReference type="RuleBase" id="RU003719"/>
    </source>
</evidence>
<evidence type="ECO:0000259" key="5">
    <source>
        <dbReference type="Pfam" id="PF00389"/>
    </source>
</evidence>
<dbReference type="Gene3D" id="3.40.50.720">
    <property type="entry name" value="NAD(P)-binding Rossmann-like Domain"/>
    <property type="match status" value="2"/>
</dbReference>
<dbReference type="Pfam" id="PF02826">
    <property type="entry name" value="2-Hacid_dh_C"/>
    <property type="match status" value="1"/>
</dbReference>
<dbReference type="CDD" id="cd12162">
    <property type="entry name" value="2-Hacid_dh_4"/>
    <property type="match status" value="1"/>
</dbReference>
<evidence type="ECO:0000256" key="3">
    <source>
        <dbReference type="ARBA" id="ARBA00023027"/>
    </source>
</evidence>
<dbReference type="EMBL" id="JBHTGQ010000001">
    <property type="protein sequence ID" value="MFC7748354.1"/>
    <property type="molecule type" value="Genomic_DNA"/>
</dbReference>
<evidence type="ECO:0000313" key="7">
    <source>
        <dbReference type="EMBL" id="MFC7748354.1"/>
    </source>
</evidence>
<dbReference type="PANTHER" id="PTHR43761">
    <property type="entry name" value="D-ISOMER SPECIFIC 2-HYDROXYACID DEHYDROGENASE FAMILY PROTEIN (AFU_ORTHOLOGUE AFUA_1G13630)"/>
    <property type="match status" value="1"/>
</dbReference>
<dbReference type="PROSITE" id="PS00671">
    <property type="entry name" value="D_2_HYDROXYACID_DH_3"/>
    <property type="match status" value="1"/>
</dbReference>
<accession>A0ABW2UWS6</accession>
<dbReference type="Proteomes" id="UP001596528">
    <property type="component" value="Unassembled WGS sequence"/>
</dbReference>
<evidence type="ECO:0000259" key="6">
    <source>
        <dbReference type="Pfam" id="PF02826"/>
    </source>
</evidence>
<dbReference type="InterPro" id="IPR036291">
    <property type="entry name" value="NAD(P)-bd_dom_sf"/>
</dbReference>
<name>A0ABW2UWS6_9BACL</name>
<evidence type="ECO:0000313" key="8">
    <source>
        <dbReference type="Proteomes" id="UP001596528"/>
    </source>
</evidence>
<dbReference type="PANTHER" id="PTHR43761:SF1">
    <property type="entry name" value="D-ISOMER SPECIFIC 2-HYDROXYACID DEHYDROGENASE CATALYTIC DOMAIN-CONTAINING PROTEIN-RELATED"/>
    <property type="match status" value="1"/>
</dbReference>
<dbReference type="SUPFAM" id="SSF51735">
    <property type="entry name" value="NAD(P)-binding Rossmann-fold domains"/>
    <property type="match status" value="1"/>
</dbReference>
<evidence type="ECO:0000256" key="2">
    <source>
        <dbReference type="ARBA" id="ARBA00023002"/>
    </source>
</evidence>
<dbReference type="InterPro" id="IPR029752">
    <property type="entry name" value="D-isomer_DH_CS1"/>
</dbReference>
<feature type="domain" description="D-isomer specific 2-hydroxyacid dehydrogenase catalytic" evidence="5">
    <location>
        <begin position="19"/>
        <end position="318"/>
    </location>
</feature>
<protein>
    <submittedName>
        <fullName evidence="7">D-2-hydroxyacid dehydrogenase</fullName>
    </submittedName>
</protein>
<sequence>MKIVVLDGYTANPGDLSWSEFEKLGTLTVYDRTPAGQIIERAADAEAILTNKVPLDAAVLSQLPKLRYIGVLATGYNIVDTAAASERGIVVTNVPDYSSRSVTQLVFAFLLEFCHHVQLHSDAVHAGQWSRCADFHFANYPLFELAGRTLGIVGYGSIGRQVAEVARAFGMEVVVHTRTPRAPEEAPGVKFVSLEELLSVSDAVTLHCPLTPDTAGLINSRTLGLMKRTAFLINTARGGHIVEQDLADALNEGRIAGAGLDVLSVEPPPADHPLLGACNCWVTPHIGWATREARKRLLAVAAENLKAYLGGSPANRVNG</sequence>
<dbReference type="PROSITE" id="PS00670">
    <property type="entry name" value="D_2_HYDROXYACID_DH_2"/>
    <property type="match status" value="1"/>
</dbReference>
<dbReference type="InterPro" id="IPR006139">
    <property type="entry name" value="D-isomer_2_OHA_DH_cat_dom"/>
</dbReference>
<proteinExistence type="inferred from homology"/>
<dbReference type="InterPro" id="IPR006140">
    <property type="entry name" value="D-isomer_DH_NAD-bd"/>
</dbReference>
<dbReference type="InterPro" id="IPR029753">
    <property type="entry name" value="D-isomer_DH_CS"/>
</dbReference>
<gene>
    <name evidence="7" type="ORF">ACFQWB_00145</name>
</gene>
<evidence type="ECO:0000256" key="1">
    <source>
        <dbReference type="ARBA" id="ARBA00005854"/>
    </source>
</evidence>
<keyword evidence="2 4" id="KW-0560">Oxidoreductase</keyword>
<dbReference type="RefSeq" id="WP_138789470.1">
    <property type="nucleotide sequence ID" value="NZ_JBHTGQ010000001.1"/>
</dbReference>
<dbReference type="SUPFAM" id="SSF52283">
    <property type="entry name" value="Formate/glycerate dehydrogenase catalytic domain-like"/>
    <property type="match status" value="1"/>
</dbReference>
<dbReference type="InterPro" id="IPR050418">
    <property type="entry name" value="D-iso_2-hydroxyacid_DH_PdxB"/>
</dbReference>
<feature type="domain" description="D-isomer specific 2-hydroxyacid dehydrogenase NAD-binding" evidence="6">
    <location>
        <begin position="107"/>
        <end position="287"/>
    </location>
</feature>